<dbReference type="InterPro" id="IPR014914">
    <property type="entry name" value="RES_dom"/>
</dbReference>
<dbReference type="RefSeq" id="WP_054294310.1">
    <property type="nucleotide sequence ID" value="NZ_CP012752.1"/>
</dbReference>
<protein>
    <recommendedName>
        <fullName evidence="1">RES domain-containing protein</fullName>
    </recommendedName>
</protein>
<proteinExistence type="predicted"/>
<dbReference type="OrthoDB" id="3256236at2"/>
<feature type="domain" description="RES" evidence="1">
    <location>
        <begin position="54"/>
        <end position="190"/>
    </location>
</feature>
<evidence type="ECO:0000259" key="1">
    <source>
        <dbReference type="SMART" id="SM00953"/>
    </source>
</evidence>
<dbReference type="Proteomes" id="UP000063699">
    <property type="component" value="Chromosome"/>
</dbReference>
<keyword evidence="3" id="KW-1185">Reference proteome</keyword>
<gene>
    <name evidence="2" type="ORF">AOZ06_41120</name>
</gene>
<organism evidence="2 3">
    <name type="scientific">Kibdelosporangium phytohabitans</name>
    <dbReference type="NCBI Taxonomy" id="860235"/>
    <lineage>
        <taxon>Bacteria</taxon>
        <taxon>Bacillati</taxon>
        <taxon>Actinomycetota</taxon>
        <taxon>Actinomycetes</taxon>
        <taxon>Pseudonocardiales</taxon>
        <taxon>Pseudonocardiaceae</taxon>
        <taxon>Kibdelosporangium</taxon>
    </lineage>
</organism>
<reference evidence="2 3" key="1">
    <citation type="submission" date="2015-07" db="EMBL/GenBank/DDBJ databases">
        <title>Genome sequencing of Kibdelosporangium phytohabitans.</title>
        <authorList>
            <person name="Qin S."/>
            <person name="Xing K."/>
        </authorList>
    </citation>
    <scope>NUCLEOTIDE SEQUENCE [LARGE SCALE GENOMIC DNA]</scope>
    <source>
        <strain evidence="2 3">KLBMP1111</strain>
    </source>
</reference>
<dbReference type="KEGG" id="kphy:AOZ06_41120"/>
<evidence type="ECO:0000313" key="2">
    <source>
        <dbReference type="EMBL" id="ALG12416.1"/>
    </source>
</evidence>
<dbReference type="STRING" id="860235.AOZ06_41120"/>
<sequence>MARLPQPPTPAALRSLLRSDEDIVAVHSGTRLVRIFAAGGAHRQRWNSFRYTGPLPHGRFDPHPLGPEGRPADSPGNGVLYFGLSVRTSLAEVFQSTSIVDRSTRRPHLVVFRPQRTLRLLDLSGLWPTRAGASQELSSGAKALTQAWARAIRAAHPELDGVWYRSSMDGGEPAICLFDPPSGTAIPPAPDMLLPLDHPGLDLPLGRICEELNYTLLS</sequence>
<name>A0A0N9IBY9_9PSEU</name>
<dbReference type="AlphaFoldDB" id="A0A0N9IBY9"/>
<accession>A0A0N9IBY9</accession>
<dbReference type="Pfam" id="PF08808">
    <property type="entry name" value="RES"/>
    <property type="match status" value="1"/>
</dbReference>
<evidence type="ECO:0000313" key="3">
    <source>
        <dbReference type="Proteomes" id="UP000063699"/>
    </source>
</evidence>
<dbReference type="SMART" id="SM00953">
    <property type="entry name" value="RES"/>
    <property type="match status" value="1"/>
</dbReference>
<dbReference type="EMBL" id="CP012752">
    <property type="protein sequence ID" value="ALG12416.1"/>
    <property type="molecule type" value="Genomic_DNA"/>
</dbReference>